<keyword evidence="4 5" id="KW-0472">Membrane</keyword>
<name>A0A975R2N4_9MICC</name>
<evidence type="ECO:0000256" key="4">
    <source>
        <dbReference type="ARBA" id="ARBA00023136"/>
    </source>
</evidence>
<evidence type="ECO:0000256" key="2">
    <source>
        <dbReference type="ARBA" id="ARBA00022692"/>
    </source>
</evidence>
<dbReference type="InterPro" id="IPR007829">
    <property type="entry name" value="TM2"/>
</dbReference>
<dbReference type="GO" id="GO:0016020">
    <property type="term" value="C:membrane"/>
    <property type="evidence" value="ECO:0007669"/>
    <property type="project" value="UniProtKB-SubCell"/>
</dbReference>
<sequence>MLGIFLGGLGIHRFYLGHTALGITQLVLTVVLGIFTLGLVGLWGFIEGIMILCNAQVFRTDARGIPLRD</sequence>
<comment type="subcellular location">
    <subcellularLocation>
        <location evidence="1">Membrane</location>
        <topology evidence="1">Multi-pass membrane protein</topology>
    </subcellularLocation>
</comment>
<dbReference type="AlphaFoldDB" id="A0A975R2N4"/>
<dbReference type="EMBL" id="CP076022">
    <property type="protein sequence ID" value="QWC11778.1"/>
    <property type="molecule type" value="Genomic_DNA"/>
</dbReference>
<proteinExistence type="predicted"/>
<dbReference type="Proteomes" id="UP000676885">
    <property type="component" value="Chromosome"/>
</dbReference>
<evidence type="ECO:0000313" key="8">
    <source>
        <dbReference type="Proteomes" id="UP000676885"/>
    </source>
</evidence>
<organism evidence="7 8">
    <name type="scientific">Arthrobacter jiangjiafuii</name>
    <dbReference type="NCBI Taxonomy" id="2817475"/>
    <lineage>
        <taxon>Bacteria</taxon>
        <taxon>Bacillati</taxon>
        <taxon>Actinomycetota</taxon>
        <taxon>Actinomycetes</taxon>
        <taxon>Micrococcales</taxon>
        <taxon>Micrococcaceae</taxon>
        <taxon>Arthrobacter</taxon>
    </lineage>
</organism>
<accession>A0A975R2N4</accession>
<dbReference type="Pfam" id="PF05154">
    <property type="entry name" value="TM2"/>
    <property type="match status" value="1"/>
</dbReference>
<evidence type="ECO:0000256" key="5">
    <source>
        <dbReference type="SAM" id="Phobius"/>
    </source>
</evidence>
<evidence type="ECO:0000259" key="6">
    <source>
        <dbReference type="Pfam" id="PF05154"/>
    </source>
</evidence>
<protein>
    <submittedName>
        <fullName evidence="7">TM2 domain-containing protein</fullName>
    </submittedName>
</protein>
<feature type="transmembrane region" description="Helical" evidence="5">
    <location>
        <begin position="20"/>
        <end position="46"/>
    </location>
</feature>
<dbReference type="KEGG" id="ajg:KKR91_10560"/>
<reference evidence="7 8" key="1">
    <citation type="submission" date="2021-05" db="EMBL/GenBank/DDBJ databases">
        <title>Novel species in genus Arthrobacter.</title>
        <authorList>
            <person name="Zhang G."/>
        </authorList>
    </citation>
    <scope>NUCLEOTIDE SEQUENCE [LARGE SCALE GENOMIC DNA]</scope>
    <source>
        <strain evidence="8">zg-ZUI227</strain>
    </source>
</reference>
<evidence type="ECO:0000313" key="7">
    <source>
        <dbReference type="EMBL" id="QWC11778.1"/>
    </source>
</evidence>
<evidence type="ECO:0000256" key="1">
    <source>
        <dbReference type="ARBA" id="ARBA00004141"/>
    </source>
</evidence>
<gene>
    <name evidence="7" type="ORF">KKR91_10560</name>
</gene>
<evidence type="ECO:0000256" key="3">
    <source>
        <dbReference type="ARBA" id="ARBA00022989"/>
    </source>
</evidence>
<keyword evidence="2 5" id="KW-0812">Transmembrane</keyword>
<feature type="domain" description="TM2" evidence="6">
    <location>
        <begin position="2"/>
        <end position="48"/>
    </location>
</feature>
<keyword evidence="3 5" id="KW-1133">Transmembrane helix</keyword>
<keyword evidence="8" id="KW-1185">Reference proteome</keyword>